<organism evidence="3 4">
    <name type="scientific">Amycolatopsis samaneae</name>
    <dbReference type="NCBI Taxonomy" id="664691"/>
    <lineage>
        <taxon>Bacteria</taxon>
        <taxon>Bacillati</taxon>
        <taxon>Actinomycetota</taxon>
        <taxon>Actinomycetes</taxon>
        <taxon>Pseudonocardiales</taxon>
        <taxon>Pseudonocardiaceae</taxon>
        <taxon>Amycolatopsis</taxon>
    </lineage>
</organism>
<evidence type="ECO:0000313" key="4">
    <source>
        <dbReference type="Proteomes" id="UP001597419"/>
    </source>
</evidence>
<dbReference type="Gene3D" id="3.40.50.1820">
    <property type="entry name" value="alpha/beta hydrolase"/>
    <property type="match status" value="1"/>
</dbReference>
<dbReference type="PANTHER" id="PTHR48081">
    <property type="entry name" value="AB HYDROLASE SUPERFAMILY PROTEIN C4A8.06C"/>
    <property type="match status" value="1"/>
</dbReference>
<name>A0ABW5GT81_9PSEU</name>
<dbReference type="Pfam" id="PF07859">
    <property type="entry name" value="Abhydrolase_3"/>
    <property type="match status" value="1"/>
</dbReference>
<feature type="domain" description="Alpha/beta hydrolase fold-3" evidence="2">
    <location>
        <begin position="85"/>
        <end position="289"/>
    </location>
</feature>
<dbReference type="EMBL" id="JBHUKU010000022">
    <property type="protein sequence ID" value="MFD2464003.1"/>
    <property type="molecule type" value="Genomic_DNA"/>
</dbReference>
<dbReference type="InterPro" id="IPR013094">
    <property type="entry name" value="AB_hydrolase_3"/>
</dbReference>
<dbReference type="GO" id="GO:0016787">
    <property type="term" value="F:hydrolase activity"/>
    <property type="evidence" value="ECO:0007669"/>
    <property type="project" value="UniProtKB-KW"/>
</dbReference>
<protein>
    <submittedName>
        <fullName evidence="3">Alpha/beta hydrolase fold domain-containing protein</fullName>
    </submittedName>
</protein>
<keyword evidence="1 3" id="KW-0378">Hydrolase</keyword>
<keyword evidence="4" id="KW-1185">Reference proteome</keyword>
<comment type="caution">
    <text evidence="3">The sequence shown here is derived from an EMBL/GenBank/DDBJ whole genome shotgun (WGS) entry which is preliminary data.</text>
</comment>
<gene>
    <name evidence="3" type="ORF">ACFSYJ_35675</name>
</gene>
<dbReference type="InterPro" id="IPR050300">
    <property type="entry name" value="GDXG_lipolytic_enzyme"/>
</dbReference>
<dbReference type="SUPFAM" id="SSF53474">
    <property type="entry name" value="alpha/beta-Hydrolases"/>
    <property type="match status" value="1"/>
</dbReference>
<evidence type="ECO:0000256" key="1">
    <source>
        <dbReference type="ARBA" id="ARBA00022801"/>
    </source>
</evidence>
<proteinExistence type="predicted"/>
<dbReference type="RefSeq" id="WP_345386011.1">
    <property type="nucleotide sequence ID" value="NZ_BAABHG010000001.1"/>
</dbReference>
<accession>A0ABW5GT81</accession>
<dbReference type="PANTHER" id="PTHR48081:SF8">
    <property type="entry name" value="ALPHA_BETA HYDROLASE FOLD-3 DOMAIN-CONTAINING PROTEIN-RELATED"/>
    <property type="match status" value="1"/>
</dbReference>
<evidence type="ECO:0000259" key="2">
    <source>
        <dbReference type="Pfam" id="PF07859"/>
    </source>
</evidence>
<reference evidence="4" key="1">
    <citation type="journal article" date="2019" name="Int. J. Syst. Evol. Microbiol.">
        <title>The Global Catalogue of Microorganisms (GCM) 10K type strain sequencing project: providing services to taxonomists for standard genome sequencing and annotation.</title>
        <authorList>
            <consortium name="The Broad Institute Genomics Platform"/>
            <consortium name="The Broad Institute Genome Sequencing Center for Infectious Disease"/>
            <person name="Wu L."/>
            <person name="Ma J."/>
        </authorList>
    </citation>
    <scope>NUCLEOTIDE SEQUENCE [LARGE SCALE GENOMIC DNA]</scope>
    <source>
        <strain evidence="4">CGMCC 4.7643</strain>
    </source>
</reference>
<sequence>MPLDPSLFAALAGLGVAPPAEAEDPEEQRKRAYDYECAVYPRLGPPGPELPVREHVVPVEGYPDAPVRLYYPDEPGAGTGLPVCLFFFGGAWRQGGVHHPGVAAQCALRAARAGVVVAAVSYALAPEHPFPAAVEQAYAVLGWLVREAGRLGVDRTRIAVAGQSSGGNIAAALTLVNRDRAGYPLASQILEVPALDLTSGHLDLDAVELTDEQRAGLARVVAQYVPREQDRRDPRASPLLAERFDGLPPAYVFTAEIDPLRGDGEAYAAALAGAGVPVAALRLVGQTHESGVYERVSATARVAQAAIADALRALHS</sequence>
<dbReference type="InterPro" id="IPR029058">
    <property type="entry name" value="AB_hydrolase_fold"/>
</dbReference>
<evidence type="ECO:0000313" key="3">
    <source>
        <dbReference type="EMBL" id="MFD2464003.1"/>
    </source>
</evidence>
<dbReference type="Proteomes" id="UP001597419">
    <property type="component" value="Unassembled WGS sequence"/>
</dbReference>